<keyword evidence="2" id="KW-1185">Reference proteome</keyword>
<evidence type="ECO:0000313" key="2">
    <source>
        <dbReference type="Proteomes" id="UP000886998"/>
    </source>
</evidence>
<gene>
    <name evidence="1" type="ORF">TNIN_476411</name>
</gene>
<organism evidence="1 2">
    <name type="scientific">Trichonephila inaurata madagascariensis</name>
    <dbReference type="NCBI Taxonomy" id="2747483"/>
    <lineage>
        <taxon>Eukaryota</taxon>
        <taxon>Metazoa</taxon>
        <taxon>Ecdysozoa</taxon>
        <taxon>Arthropoda</taxon>
        <taxon>Chelicerata</taxon>
        <taxon>Arachnida</taxon>
        <taxon>Araneae</taxon>
        <taxon>Araneomorphae</taxon>
        <taxon>Entelegynae</taxon>
        <taxon>Araneoidea</taxon>
        <taxon>Nephilidae</taxon>
        <taxon>Trichonephila</taxon>
        <taxon>Trichonephila inaurata</taxon>
    </lineage>
</organism>
<proteinExistence type="predicted"/>
<comment type="caution">
    <text evidence="1">The sequence shown here is derived from an EMBL/GenBank/DDBJ whole genome shotgun (WGS) entry which is preliminary data.</text>
</comment>
<reference evidence="1" key="1">
    <citation type="submission" date="2020-08" db="EMBL/GenBank/DDBJ databases">
        <title>Multicomponent nature underlies the extraordinary mechanical properties of spider dragline silk.</title>
        <authorList>
            <person name="Kono N."/>
            <person name="Nakamura H."/>
            <person name="Mori M."/>
            <person name="Yoshida Y."/>
            <person name="Ohtoshi R."/>
            <person name="Malay A.D."/>
            <person name="Moran D.A.P."/>
            <person name="Tomita M."/>
            <person name="Numata K."/>
            <person name="Arakawa K."/>
        </authorList>
    </citation>
    <scope>NUCLEOTIDE SEQUENCE</scope>
</reference>
<accession>A0A8X6YBA2</accession>
<dbReference type="EMBL" id="BMAV01016035">
    <property type="protein sequence ID" value="GFY66419.1"/>
    <property type="molecule type" value="Genomic_DNA"/>
</dbReference>
<protein>
    <submittedName>
        <fullName evidence="1">Uncharacterized protein</fullName>
    </submittedName>
</protein>
<sequence>MSTVFLRKHCSKSLHWFPSFAPPPVLFWCCFPASTPCAAQRESLTQLTIVLSIVNQFPAETRPGTVNHQSTAHRVGHYTSSRYGNGPGNFSDADVTLRARPHQEETFTCLLLRRSFNYSPRRNKTQWKISPTIIALSCGGN</sequence>
<name>A0A8X6YBA2_9ARAC</name>
<evidence type="ECO:0000313" key="1">
    <source>
        <dbReference type="EMBL" id="GFY66419.1"/>
    </source>
</evidence>
<dbReference type="Proteomes" id="UP000886998">
    <property type="component" value="Unassembled WGS sequence"/>
</dbReference>
<dbReference type="AlphaFoldDB" id="A0A8X6YBA2"/>